<evidence type="ECO:0000256" key="2">
    <source>
        <dbReference type="SAM" id="MobiDB-lite"/>
    </source>
</evidence>
<sequence>MSSDTKSQRGPSQESGNRPRRLGSNDDYTAVGIPRPYPVLHPDVAGIVLSRDGHGEDPQENTKVRQDYLRNELQAAQEKIIHLRNQQRFSNRLRSLLAPSATSETVVRLREQLVIQETQMRELRAQLSSPWALGLLDEPPPGYSERARAEA</sequence>
<dbReference type="AlphaFoldDB" id="A0AAD7FB27"/>
<keyword evidence="4" id="KW-1185">Reference proteome</keyword>
<dbReference type="Proteomes" id="UP001221142">
    <property type="component" value="Unassembled WGS sequence"/>
</dbReference>
<keyword evidence="1" id="KW-0175">Coiled coil</keyword>
<gene>
    <name evidence="3" type="ORF">FB45DRAFT_1067617</name>
</gene>
<name>A0AAD7FB27_9AGAR</name>
<feature type="coiled-coil region" evidence="1">
    <location>
        <begin position="66"/>
        <end position="126"/>
    </location>
</feature>
<evidence type="ECO:0000313" key="3">
    <source>
        <dbReference type="EMBL" id="KAJ7608260.1"/>
    </source>
</evidence>
<dbReference type="EMBL" id="JARKIF010000046">
    <property type="protein sequence ID" value="KAJ7608260.1"/>
    <property type="molecule type" value="Genomic_DNA"/>
</dbReference>
<proteinExistence type="predicted"/>
<organism evidence="3 4">
    <name type="scientific">Roridomyces roridus</name>
    <dbReference type="NCBI Taxonomy" id="1738132"/>
    <lineage>
        <taxon>Eukaryota</taxon>
        <taxon>Fungi</taxon>
        <taxon>Dikarya</taxon>
        <taxon>Basidiomycota</taxon>
        <taxon>Agaricomycotina</taxon>
        <taxon>Agaricomycetes</taxon>
        <taxon>Agaricomycetidae</taxon>
        <taxon>Agaricales</taxon>
        <taxon>Marasmiineae</taxon>
        <taxon>Mycenaceae</taxon>
        <taxon>Roridomyces</taxon>
    </lineage>
</organism>
<comment type="caution">
    <text evidence="3">The sequence shown here is derived from an EMBL/GenBank/DDBJ whole genome shotgun (WGS) entry which is preliminary data.</text>
</comment>
<accession>A0AAD7FB27</accession>
<protein>
    <submittedName>
        <fullName evidence="3">Uncharacterized protein</fullName>
    </submittedName>
</protein>
<feature type="compositionally biased region" description="Polar residues" evidence="2">
    <location>
        <begin position="1"/>
        <end position="16"/>
    </location>
</feature>
<feature type="region of interest" description="Disordered" evidence="2">
    <location>
        <begin position="1"/>
        <end position="36"/>
    </location>
</feature>
<evidence type="ECO:0000256" key="1">
    <source>
        <dbReference type="SAM" id="Coils"/>
    </source>
</evidence>
<evidence type="ECO:0000313" key="4">
    <source>
        <dbReference type="Proteomes" id="UP001221142"/>
    </source>
</evidence>
<reference evidence="3" key="1">
    <citation type="submission" date="2023-03" db="EMBL/GenBank/DDBJ databases">
        <title>Massive genome expansion in bonnet fungi (Mycena s.s.) driven by repeated elements and novel gene families across ecological guilds.</title>
        <authorList>
            <consortium name="Lawrence Berkeley National Laboratory"/>
            <person name="Harder C.B."/>
            <person name="Miyauchi S."/>
            <person name="Viragh M."/>
            <person name="Kuo A."/>
            <person name="Thoen E."/>
            <person name="Andreopoulos B."/>
            <person name="Lu D."/>
            <person name="Skrede I."/>
            <person name="Drula E."/>
            <person name="Henrissat B."/>
            <person name="Morin E."/>
            <person name="Kohler A."/>
            <person name="Barry K."/>
            <person name="LaButti K."/>
            <person name="Morin E."/>
            <person name="Salamov A."/>
            <person name="Lipzen A."/>
            <person name="Mereny Z."/>
            <person name="Hegedus B."/>
            <person name="Baldrian P."/>
            <person name="Stursova M."/>
            <person name="Weitz H."/>
            <person name="Taylor A."/>
            <person name="Grigoriev I.V."/>
            <person name="Nagy L.G."/>
            <person name="Martin F."/>
            <person name="Kauserud H."/>
        </authorList>
    </citation>
    <scope>NUCLEOTIDE SEQUENCE</scope>
    <source>
        <strain evidence="3">9284</strain>
    </source>
</reference>